<evidence type="ECO:0008006" key="4">
    <source>
        <dbReference type="Google" id="ProtNLM"/>
    </source>
</evidence>
<evidence type="ECO:0000313" key="3">
    <source>
        <dbReference type="Proteomes" id="UP000027936"/>
    </source>
</evidence>
<keyword evidence="1" id="KW-1133">Transmembrane helix</keyword>
<evidence type="ECO:0000313" key="2">
    <source>
        <dbReference type="EMBL" id="KEF36754.1"/>
    </source>
</evidence>
<organism evidence="2 3">
    <name type="scientific">Schinkia azotoformans MEV2011</name>
    <dbReference type="NCBI Taxonomy" id="1348973"/>
    <lineage>
        <taxon>Bacteria</taxon>
        <taxon>Bacillati</taxon>
        <taxon>Bacillota</taxon>
        <taxon>Bacilli</taxon>
        <taxon>Bacillales</taxon>
        <taxon>Bacillaceae</taxon>
        <taxon>Calidifontibacillus/Schinkia group</taxon>
        <taxon>Schinkia</taxon>
    </lineage>
</organism>
<dbReference type="RefSeq" id="WP_035197667.1">
    <property type="nucleotide sequence ID" value="NZ_JJRY01000022.1"/>
</dbReference>
<protein>
    <recommendedName>
        <fullName evidence="4">DUF4181 domain-containing protein</fullName>
    </recommendedName>
</protein>
<feature type="transmembrane region" description="Helical" evidence="1">
    <location>
        <begin position="66"/>
        <end position="84"/>
    </location>
</feature>
<dbReference type="AlphaFoldDB" id="A0A072NGD0"/>
<feature type="transmembrane region" description="Helical" evidence="1">
    <location>
        <begin position="96"/>
        <end position="113"/>
    </location>
</feature>
<feature type="transmembrane region" description="Helical" evidence="1">
    <location>
        <begin position="6"/>
        <end position="22"/>
    </location>
</feature>
<proteinExistence type="predicted"/>
<keyword evidence="1" id="KW-0812">Transmembrane</keyword>
<evidence type="ECO:0000256" key="1">
    <source>
        <dbReference type="SAM" id="Phobius"/>
    </source>
</evidence>
<reference evidence="2 3" key="1">
    <citation type="submission" date="2014-04" db="EMBL/GenBank/DDBJ databases">
        <title>Draft genome sequence of Bacillus azotoformans MEV2011, a (co-) denitrifying strain unable to grow in the presence of oxygen.</title>
        <authorList>
            <person name="Nielsen M."/>
            <person name="Schreiber L."/>
            <person name="Finster K."/>
            <person name="Schramm A."/>
        </authorList>
    </citation>
    <scope>NUCLEOTIDE SEQUENCE [LARGE SCALE GENOMIC DNA]</scope>
    <source>
        <strain evidence="2 3">MEV2011</strain>
    </source>
</reference>
<dbReference type="InterPro" id="IPR025441">
    <property type="entry name" value="DUF4181"/>
</dbReference>
<feature type="transmembrane region" description="Helical" evidence="1">
    <location>
        <begin position="43"/>
        <end position="60"/>
    </location>
</feature>
<keyword evidence="1" id="KW-0472">Membrane</keyword>
<dbReference type="OrthoDB" id="2626526at2"/>
<name>A0A072NGD0_SCHAZ</name>
<dbReference type="Pfam" id="PF13789">
    <property type="entry name" value="DUF4181"/>
    <property type="match status" value="1"/>
</dbReference>
<accession>A0A072NGD0</accession>
<gene>
    <name evidence="2" type="ORF">M670_04005</name>
</gene>
<sequence>MGFFQFVIIFILLSVLIERVIRKRLGVEKKKISETAGKNVDRWGRGIILVTFLATFSYFIDKDDEIVKWYWISYYVILMGFQTYIQWKYLKDSKEYILSLIFLVLGIVFLLSVDSVL</sequence>
<dbReference type="PATRIC" id="fig|1348973.3.peg.3887"/>
<dbReference type="EMBL" id="JJRY01000022">
    <property type="protein sequence ID" value="KEF36754.1"/>
    <property type="molecule type" value="Genomic_DNA"/>
</dbReference>
<dbReference type="Proteomes" id="UP000027936">
    <property type="component" value="Unassembled WGS sequence"/>
</dbReference>
<comment type="caution">
    <text evidence="2">The sequence shown here is derived from an EMBL/GenBank/DDBJ whole genome shotgun (WGS) entry which is preliminary data.</text>
</comment>